<evidence type="ECO:0000313" key="2">
    <source>
        <dbReference type="Proteomes" id="UP000272490"/>
    </source>
</evidence>
<keyword evidence="2" id="KW-1185">Reference proteome</keyword>
<dbReference type="RefSeq" id="WP_128674531.1">
    <property type="nucleotide sequence ID" value="NZ_RRCO01000004.1"/>
</dbReference>
<accession>A0A3P3QVQ9</accession>
<evidence type="ECO:0008006" key="3">
    <source>
        <dbReference type="Google" id="ProtNLM"/>
    </source>
</evidence>
<dbReference type="EMBL" id="RRCO01000004">
    <property type="protein sequence ID" value="RRJ25224.1"/>
    <property type="molecule type" value="Genomic_DNA"/>
</dbReference>
<organism evidence="1 2">
    <name type="scientific">Lachnoanaerobaculum gingivalis</name>
    <dbReference type="NCBI Taxonomy" id="2490855"/>
    <lineage>
        <taxon>Bacteria</taxon>
        <taxon>Bacillati</taxon>
        <taxon>Bacillota</taxon>
        <taxon>Clostridia</taxon>
        <taxon>Lachnospirales</taxon>
        <taxon>Lachnospiraceae</taxon>
        <taxon>Lachnoanaerobaculum</taxon>
    </lineage>
</organism>
<sequence>MKRDYRFLIIFICMFIAGCARLKNIDSINAKKIKNEVDEYYSKFSAQSMLGNIKTVNKLSTEWDGEITKYIDKEDKVCRCSIVVFGEGGKSELEYWLLYKYVYVSELK</sequence>
<dbReference type="Proteomes" id="UP000272490">
    <property type="component" value="Unassembled WGS sequence"/>
</dbReference>
<dbReference type="AlphaFoldDB" id="A0A3P3QVQ9"/>
<comment type="caution">
    <text evidence="1">The sequence shown here is derived from an EMBL/GenBank/DDBJ whole genome shotgun (WGS) entry which is preliminary data.</text>
</comment>
<reference evidence="1 2" key="1">
    <citation type="submission" date="2018-11" db="EMBL/GenBank/DDBJ databases">
        <title>Genome sequencing of Lachnoanaerobaculum sp. KCOM 2030 (= ChDC B114).</title>
        <authorList>
            <person name="Kook J.-K."/>
            <person name="Park S.-N."/>
            <person name="Lim Y.K."/>
        </authorList>
    </citation>
    <scope>NUCLEOTIDE SEQUENCE [LARGE SCALE GENOMIC DNA]</scope>
    <source>
        <strain evidence="1 2">KCOM 2030</strain>
    </source>
</reference>
<protein>
    <recommendedName>
        <fullName evidence="3">Lipoprotein</fullName>
    </recommendedName>
</protein>
<proteinExistence type="predicted"/>
<name>A0A3P3QVQ9_9FIRM</name>
<dbReference type="OrthoDB" id="2046044at2"/>
<gene>
    <name evidence="1" type="ORF">EHV10_10020</name>
</gene>
<evidence type="ECO:0000313" key="1">
    <source>
        <dbReference type="EMBL" id="RRJ25224.1"/>
    </source>
</evidence>
<dbReference type="PROSITE" id="PS51257">
    <property type="entry name" value="PROKAR_LIPOPROTEIN"/>
    <property type="match status" value="1"/>
</dbReference>